<dbReference type="EMBL" id="OU963870">
    <property type="protein sequence ID" value="CAH0395376.1"/>
    <property type="molecule type" value="Genomic_DNA"/>
</dbReference>
<accession>A0A9P0AN23</accession>
<protein>
    <recommendedName>
        <fullName evidence="7">Cuticle protein 6</fullName>
    </recommendedName>
</protein>
<feature type="compositionally biased region" description="Basic residues" evidence="2">
    <location>
        <begin position="262"/>
        <end position="272"/>
    </location>
</feature>
<keyword evidence="1" id="KW-0193">Cuticle</keyword>
<keyword evidence="3" id="KW-0812">Transmembrane</keyword>
<dbReference type="PROSITE" id="PS51155">
    <property type="entry name" value="CHIT_BIND_RR_2"/>
    <property type="match status" value="1"/>
</dbReference>
<feature type="chain" id="PRO_5040191914" description="Cuticle protein 6" evidence="4">
    <location>
        <begin position="16"/>
        <end position="272"/>
    </location>
</feature>
<evidence type="ECO:0000256" key="4">
    <source>
        <dbReference type="SAM" id="SignalP"/>
    </source>
</evidence>
<evidence type="ECO:0008006" key="7">
    <source>
        <dbReference type="Google" id="ProtNLM"/>
    </source>
</evidence>
<keyword evidence="4" id="KW-0732">Signal</keyword>
<feature type="compositionally biased region" description="Basic residues" evidence="2">
    <location>
        <begin position="201"/>
        <end position="225"/>
    </location>
</feature>
<evidence type="ECO:0000313" key="6">
    <source>
        <dbReference type="Proteomes" id="UP001152759"/>
    </source>
</evidence>
<dbReference type="AlphaFoldDB" id="A0A9P0AN23"/>
<dbReference type="InterPro" id="IPR000618">
    <property type="entry name" value="Insect_cuticle"/>
</dbReference>
<feature type="non-terminal residue" evidence="5">
    <location>
        <position position="1"/>
    </location>
</feature>
<reference evidence="5" key="1">
    <citation type="submission" date="2021-12" db="EMBL/GenBank/DDBJ databases">
        <authorList>
            <person name="King R."/>
        </authorList>
    </citation>
    <scope>NUCLEOTIDE SEQUENCE</scope>
</reference>
<feature type="signal peptide" evidence="4">
    <location>
        <begin position="1"/>
        <end position="15"/>
    </location>
</feature>
<sequence>EFLLQLAGSCLLASAQYAPYYPYTVTSQYHSQDELGQYTYGHSGGPSAKHETKTADGITQGGYSYIDAYGLLQSVSYVSDPVNGFRAAGTNFPMPVPAFVAHPAAPGAVVPIAEAVAPAETPEVVAAKAHLFNEQAAAVAKLAHSRRRRSAVLPYAAALPAALPVAHAAYPYAYAAPAVRYAAPAVAAPAVTYAAALRRRSRRGLRRPRCRRPRRRLRRPRRHPRPSSCPHLRPAPLPGRARPVQIRLRQPGLRQGGAQDRRRYHPRQLHLP</sequence>
<proteinExistence type="predicted"/>
<evidence type="ECO:0000256" key="2">
    <source>
        <dbReference type="SAM" id="MobiDB-lite"/>
    </source>
</evidence>
<name>A0A9P0AN23_BEMTA</name>
<dbReference type="GO" id="GO:0062129">
    <property type="term" value="C:chitin-based extracellular matrix"/>
    <property type="evidence" value="ECO:0007669"/>
    <property type="project" value="TreeGrafter"/>
</dbReference>
<feature type="compositionally biased region" description="Low complexity" evidence="2">
    <location>
        <begin position="226"/>
        <end position="243"/>
    </location>
</feature>
<feature type="region of interest" description="Disordered" evidence="2">
    <location>
        <begin position="201"/>
        <end position="272"/>
    </location>
</feature>
<keyword evidence="3" id="KW-1133">Transmembrane helix</keyword>
<organism evidence="5 6">
    <name type="scientific">Bemisia tabaci</name>
    <name type="common">Sweetpotato whitefly</name>
    <name type="synonym">Aleurodes tabaci</name>
    <dbReference type="NCBI Taxonomy" id="7038"/>
    <lineage>
        <taxon>Eukaryota</taxon>
        <taxon>Metazoa</taxon>
        <taxon>Ecdysozoa</taxon>
        <taxon>Arthropoda</taxon>
        <taxon>Hexapoda</taxon>
        <taxon>Insecta</taxon>
        <taxon>Pterygota</taxon>
        <taxon>Neoptera</taxon>
        <taxon>Paraneoptera</taxon>
        <taxon>Hemiptera</taxon>
        <taxon>Sternorrhyncha</taxon>
        <taxon>Aleyrodoidea</taxon>
        <taxon>Aleyrodidae</taxon>
        <taxon>Aleyrodinae</taxon>
        <taxon>Bemisia</taxon>
    </lineage>
</organism>
<feature type="transmembrane region" description="Helical" evidence="3">
    <location>
        <begin position="151"/>
        <end position="172"/>
    </location>
</feature>
<keyword evidence="6" id="KW-1185">Reference proteome</keyword>
<dbReference type="PANTHER" id="PTHR10380">
    <property type="entry name" value="CUTICLE PROTEIN"/>
    <property type="match status" value="1"/>
</dbReference>
<evidence type="ECO:0000256" key="1">
    <source>
        <dbReference type="PROSITE-ProRule" id="PRU00497"/>
    </source>
</evidence>
<dbReference type="GO" id="GO:0008010">
    <property type="term" value="F:structural constituent of chitin-based larval cuticle"/>
    <property type="evidence" value="ECO:0007669"/>
    <property type="project" value="TreeGrafter"/>
</dbReference>
<dbReference type="PANTHER" id="PTHR10380:SF196">
    <property type="entry name" value="CUTICULAR PROTEIN 72EA"/>
    <property type="match status" value="1"/>
</dbReference>
<dbReference type="Pfam" id="PF00379">
    <property type="entry name" value="Chitin_bind_4"/>
    <property type="match status" value="1"/>
</dbReference>
<dbReference type="Proteomes" id="UP001152759">
    <property type="component" value="Chromosome 9"/>
</dbReference>
<evidence type="ECO:0000256" key="3">
    <source>
        <dbReference type="SAM" id="Phobius"/>
    </source>
</evidence>
<gene>
    <name evidence="5" type="ORF">BEMITA_LOCUS13566</name>
</gene>
<dbReference type="InterPro" id="IPR050468">
    <property type="entry name" value="Cuticle_Struct_Prot"/>
</dbReference>
<keyword evidence="3" id="KW-0472">Membrane</keyword>
<evidence type="ECO:0000313" key="5">
    <source>
        <dbReference type="EMBL" id="CAH0395376.1"/>
    </source>
</evidence>
<feature type="transmembrane region" description="Helical" evidence="3">
    <location>
        <begin position="178"/>
        <end position="197"/>
    </location>
</feature>